<sequence>MRIVKKSSTAICTFSTYISFLLSEPKNATCTRLSNILGISHDSINRFLQREDYNQKDLFDQVKSKIALEGGTLSVDDSVIDKPYSNPNKTELIDYFLSGKHKKTVKGINLVTLYYTDINQVCVPVNFRLVEKLSGKTKNDYFLDMLHEVLLWGLKPLGITGDSWYSSLNNLKFMKNHELSFMFAIKNNRLVSLEKGTYIQIQHLDIPNDAGLSVYLKGFGFVKIFKKIFKDEYRYYILHCPQTDELNRLVYDDFKRIHDKHWNIERFHRAVKQVCNIERFQVRTTEAIKNHVFCAICAFVKLELMRVQNQISNWYEIQKNLFNDVIRAFIQEDSINESYVT</sequence>
<dbReference type="InterPro" id="IPR002559">
    <property type="entry name" value="Transposase_11"/>
</dbReference>
<dbReference type="AlphaFoldDB" id="A0A4E0QRR5"/>
<proteinExistence type="predicted"/>
<accession>A0A4E0QRR5</accession>
<evidence type="ECO:0000313" key="2">
    <source>
        <dbReference type="EMBL" id="TGO03519.1"/>
    </source>
</evidence>
<organism evidence="2 3">
    <name type="scientific">Candidatus Thiomargarita nelsonii</name>
    <dbReference type="NCBI Taxonomy" id="1003181"/>
    <lineage>
        <taxon>Bacteria</taxon>
        <taxon>Pseudomonadati</taxon>
        <taxon>Pseudomonadota</taxon>
        <taxon>Gammaproteobacteria</taxon>
        <taxon>Thiotrichales</taxon>
        <taxon>Thiotrichaceae</taxon>
        <taxon>Thiomargarita</taxon>
    </lineage>
</organism>
<evidence type="ECO:0000313" key="3">
    <source>
        <dbReference type="Proteomes" id="UP000030428"/>
    </source>
</evidence>
<dbReference type="Pfam" id="PF01609">
    <property type="entry name" value="DDE_Tnp_1"/>
    <property type="match status" value="1"/>
</dbReference>
<protein>
    <submittedName>
        <fullName evidence="2">Transposase</fullName>
    </submittedName>
</protein>
<dbReference type="GO" id="GO:0006313">
    <property type="term" value="P:DNA transposition"/>
    <property type="evidence" value="ECO:0007669"/>
    <property type="project" value="InterPro"/>
</dbReference>
<evidence type="ECO:0000259" key="1">
    <source>
        <dbReference type="Pfam" id="PF01609"/>
    </source>
</evidence>
<feature type="domain" description="Transposase IS4-like" evidence="1">
    <location>
        <begin position="100"/>
        <end position="298"/>
    </location>
</feature>
<dbReference type="EMBL" id="JSZA02000015">
    <property type="protein sequence ID" value="TGO03519.1"/>
    <property type="molecule type" value="Genomic_DNA"/>
</dbReference>
<gene>
    <name evidence="2" type="ORF">PN36_05705</name>
</gene>
<keyword evidence="3" id="KW-1185">Reference proteome</keyword>
<dbReference type="GO" id="GO:0004803">
    <property type="term" value="F:transposase activity"/>
    <property type="evidence" value="ECO:0007669"/>
    <property type="project" value="InterPro"/>
</dbReference>
<reference evidence="2 3" key="1">
    <citation type="journal article" date="2016" name="Front. Microbiol.">
        <title>Single-Cell (Meta-)Genomics of a Dimorphic Candidatus Thiomargarita nelsonii Reveals Genomic Plasticity.</title>
        <authorList>
            <person name="Flood B.E."/>
            <person name="Fliss P."/>
            <person name="Jones D.S."/>
            <person name="Dick G.J."/>
            <person name="Jain S."/>
            <person name="Kaster A.K."/>
            <person name="Winkel M."/>
            <person name="Mussmann M."/>
            <person name="Bailey J."/>
        </authorList>
    </citation>
    <scope>NUCLEOTIDE SEQUENCE [LARGE SCALE GENOMIC DNA]</scope>
    <source>
        <strain evidence="2">Hydrate Ridge</strain>
    </source>
</reference>
<comment type="caution">
    <text evidence="2">The sequence shown here is derived from an EMBL/GenBank/DDBJ whole genome shotgun (WGS) entry which is preliminary data.</text>
</comment>
<dbReference type="SUPFAM" id="SSF53098">
    <property type="entry name" value="Ribonuclease H-like"/>
    <property type="match status" value="1"/>
</dbReference>
<dbReference type="GO" id="GO:0003677">
    <property type="term" value="F:DNA binding"/>
    <property type="evidence" value="ECO:0007669"/>
    <property type="project" value="InterPro"/>
</dbReference>
<name>A0A4E0QRR5_9GAMM</name>
<dbReference type="InterPro" id="IPR012337">
    <property type="entry name" value="RNaseH-like_sf"/>
</dbReference>
<dbReference type="Proteomes" id="UP000030428">
    <property type="component" value="Unassembled WGS sequence"/>
</dbReference>